<feature type="transmembrane region" description="Helical" evidence="8">
    <location>
        <begin position="204"/>
        <end position="222"/>
    </location>
</feature>
<keyword evidence="5 8" id="KW-0812">Transmembrane</keyword>
<evidence type="ECO:0000259" key="9">
    <source>
        <dbReference type="Pfam" id="PF13231"/>
    </source>
</evidence>
<dbReference type="Proteomes" id="UP000034086">
    <property type="component" value="Unassembled WGS sequence"/>
</dbReference>
<dbReference type="AlphaFoldDB" id="A0A0G1Q590"/>
<feature type="transmembrane region" description="Helical" evidence="8">
    <location>
        <begin position="291"/>
        <end position="308"/>
    </location>
</feature>
<keyword evidence="7 8" id="KW-0472">Membrane</keyword>
<keyword evidence="4 10" id="KW-0808">Transferase</keyword>
<evidence type="ECO:0000256" key="4">
    <source>
        <dbReference type="ARBA" id="ARBA00022679"/>
    </source>
</evidence>
<comment type="subcellular location">
    <subcellularLocation>
        <location evidence="1">Cell membrane</location>
        <topology evidence="1">Multi-pass membrane protein</topology>
    </subcellularLocation>
</comment>
<evidence type="ECO:0000256" key="5">
    <source>
        <dbReference type="ARBA" id="ARBA00022692"/>
    </source>
</evidence>
<feature type="transmembrane region" description="Helical" evidence="8">
    <location>
        <begin position="364"/>
        <end position="383"/>
    </location>
</feature>
<evidence type="ECO:0000256" key="6">
    <source>
        <dbReference type="ARBA" id="ARBA00022989"/>
    </source>
</evidence>
<dbReference type="PANTHER" id="PTHR33908:SF11">
    <property type="entry name" value="MEMBRANE PROTEIN"/>
    <property type="match status" value="1"/>
</dbReference>
<feature type="transmembrane region" description="Helical" evidence="8">
    <location>
        <begin position="339"/>
        <end position="357"/>
    </location>
</feature>
<dbReference type="GO" id="GO:0016763">
    <property type="term" value="F:pentosyltransferase activity"/>
    <property type="evidence" value="ECO:0007669"/>
    <property type="project" value="TreeGrafter"/>
</dbReference>
<protein>
    <submittedName>
        <fullName evidence="10">Glycosyl transferase family 39</fullName>
    </submittedName>
</protein>
<proteinExistence type="predicted"/>
<reference evidence="10 11" key="1">
    <citation type="journal article" date="2015" name="Nature">
        <title>rRNA introns, odd ribosomes, and small enigmatic genomes across a large radiation of phyla.</title>
        <authorList>
            <person name="Brown C.T."/>
            <person name="Hug L.A."/>
            <person name="Thomas B.C."/>
            <person name="Sharon I."/>
            <person name="Castelle C.J."/>
            <person name="Singh A."/>
            <person name="Wilkins M.J."/>
            <person name="Williams K.H."/>
            <person name="Banfield J.F."/>
        </authorList>
    </citation>
    <scope>NUCLEOTIDE SEQUENCE [LARGE SCALE GENOMIC DNA]</scope>
</reference>
<evidence type="ECO:0000256" key="3">
    <source>
        <dbReference type="ARBA" id="ARBA00022676"/>
    </source>
</evidence>
<feature type="transmembrane region" description="Helical" evidence="8">
    <location>
        <begin position="87"/>
        <end position="107"/>
    </location>
</feature>
<evidence type="ECO:0000256" key="8">
    <source>
        <dbReference type="SAM" id="Phobius"/>
    </source>
</evidence>
<feature type="transmembrane region" description="Helical" evidence="8">
    <location>
        <begin position="315"/>
        <end position="333"/>
    </location>
</feature>
<comment type="caution">
    <text evidence="10">The sequence shown here is derived from an EMBL/GenBank/DDBJ whole genome shotgun (WGS) entry which is preliminary data.</text>
</comment>
<feature type="transmembrane region" description="Helical" evidence="8">
    <location>
        <begin position="113"/>
        <end position="131"/>
    </location>
</feature>
<keyword evidence="3" id="KW-0328">Glycosyltransferase</keyword>
<dbReference type="InterPro" id="IPR050297">
    <property type="entry name" value="LipidA_mod_glycosyltrf_83"/>
</dbReference>
<feature type="domain" description="Glycosyltransferase RgtA/B/C/D-like" evidence="9">
    <location>
        <begin position="70"/>
        <end position="221"/>
    </location>
</feature>
<evidence type="ECO:0000313" key="10">
    <source>
        <dbReference type="EMBL" id="KKU03805.1"/>
    </source>
</evidence>
<keyword evidence="2" id="KW-1003">Cell membrane</keyword>
<feature type="transmembrane region" description="Helical" evidence="8">
    <location>
        <begin position="12"/>
        <end position="34"/>
    </location>
</feature>
<name>A0A0G1Q590_9BACT</name>
<evidence type="ECO:0000256" key="7">
    <source>
        <dbReference type="ARBA" id="ARBA00023136"/>
    </source>
</evidence>
<keyword evidence="6 8" id="KW-1133">Transmembrane helix</keyword>
<dbReference type="InterPro" id="IPR038731">
    <property type="entry name" value="RgtA/B/C-like"/>
</dbReference>
<evidence type="ECO:0000256" key="2">
    <source>
        <dbReference type="ARBA" id="ARBA00022475"/>
    </source>
</evidence>
<feature type="transmembrane region" description="Helical" evidence="8">
    <location>
        <begin position="54"/>
        <end position="75"/>
    </location>
</feature>
<accession>A0A0G1Q590</accession>
<sequence length="501" mass="57569">MAKTKIEIGDILLFLSLLLIAFLRLWKAVDWFSFNFDEEYQAFLAWSQVLNFHPIWIGVSASNFGFYLGPGFTYLNALLFKISSGDLVSLAIFSPMLGIITSLSVYYTISKTFSRKAAFFSILIYGLSTLMNIFDRRFWNPTPIPFLTVWLLYSLYKTNKDSRWFILTATLMAASLHIHLSLIAFWPLVLYVVIKNIKKISPKVWIFSLVSYLLIISPLIIFDINHNYDNLLSPIRYLLSPGQIESSFNLSVIPKNLPTIWGALSRIWFIKPFTTIQDEMALGVHGSVTRGYWPLSVFSLIILVWLFMKQTKDSKLRILFFATISILSAYLIYPGAAAEYFLLGFFTLFTIVAGIFLSRIPLKLSSVLAGIFISFSTFSILTINQSRFGLTIRKELIKETMLIIKGDPFVVEVATIGKTDYPQYAGWCFLYRIYGRIPIKCQANNYFGWILNEKSSETKPIYKVVISEDYEYTSVVKPIKYIHEGAYNIYVYSINQYAKTF</sequence>
<dbReference type="GO" id="GO:0009103">
    <property type="term" value="P:lipopolysaccharide biosynthetic process"/>
    <property type="evidence" value="ECO:0007669"/>
    <property type="project" value="UniProtKB-ARBA"/>
</dbReference>
<organism evidence="10 11">
    <name type="scientific">Candidatus Woesebacteria bacterium GW2011_GWE1_45_18</name>
    <dbReference type="NCBI Taxonomy" id="1618598"/>
    <lineage>
        <taxon>Bacteria</taxon>
        <taxon>Candidatus Woeseibacteriota</taxon>
    </lineage>
</organism>
<gene>
    <name evidence="10" type="ORF">UX03_C0010G0021</name>
</gene>
<feature type="transmembrane region" description="Helical" evidence="8">
    <location>
        <begin position="138"/>
        <end position="156"/>
    </location>
</feature>
<dbReference type="EMBL" id="LCKQ01000010">
    <property type="protein sequence ID" value="KKU03805.1"/>
    <property type="molecule type" value="Genomic_DNA"/>
</dbReference>
<dbReference type="GO" id="GO:0005886">
    <property type="term" value="C:plasma membrane"/>
    <property type="evidence" value="ECO:0007669"/>
    <property type="project" value="UniProtKB-SubCell"/>
</dbReference>
<dbReference type="Pfam" id="PF13231">
    <property type="entry name" value="PMT_2"/>
    <property type="match status" value="1"/>
</dbReference>
<feature type="transmembrane region" description="Helical" evidence="8">
    <location>
        <begin position="162"/>
        <end position="192"/>
    </location>
</feature>
<evidence type="ECO:0000256" key="1">
    <source>
        <dbReference type="ARBA" id="ARBA00004651"/>
    </source>
</evidence>
<dbReference type="PANTHER" id="PTHR33908">
    <property type="entry name" value="MANNOSYLTRANSFERASE YKCB-RELATED"/>
    <property type="match status" value="1"/>
</dbReference>
<evidence type="ECO:0000313" key="11">
    <source>
        <dbReference type="Proteomes" id="UP000034086"/>
    </source>
</evidence>